<protein>
    <recommendedName>
        <fullName evidence="3">Transferrin-binding protein B C-lobe/N-lobe beta barrel domain-containing protein</fullName>
    </recommendedName>
</protein>
<dbReference type="EMBL" id="QBUD01000001">
    <property type="protein sequence ID" value="PUB18617.1"/>
    <property type="molecule type" value="Genomic_DNA"/>
</dbReference>
<sequence>MTKKIKFATATVIICGLSACGGGSGDSLVDRQQVFDIKIGNDDLAFDPNTGVLTLDGEEIGDRTDRAIAALGDAKITNRVNTPIFAAVAQNSDVFAATFQNFDPDDQAKGTIYGRRGEADLPSSGEATYTGNYAGLSVRAPDSATPAISAGVTGVAVFTADFSGMTMDGEITGRTVVAPNGVPFANAVGAEDVVLEITDLGADGRFSGSASGGEFTQIGATFEGSAGEYEGFIGRNFGGSDTSVAGAFSMDHEKSDGNIYRETGVFVAN</sequence>
<reference evidence="1 2" key="1">
    <citation type="submission" date="2018-04" db="EMBL/GenBank/DDBJ databases">
        <title>Genomic Encyclopedia of Archaeal and Bacterial Type Strains, Phase II (KMG-II): from individual species to whole genera.</title>
        <authorList>
            <person name="Goeker M."/>
        </authorList>
    </citation>
    <scope>NUCLEOTIDE SEQUENCE [LARGE SCALE GENOMIC DNA]</scope>
    <source>
        <strain evidence="1 2">DSM 29955</strain>
    </source>
</reference>
<gene>
    <name evidence="1" type="ORF">C8N45_101201</name>
</gene>
<dbReference type="SUPFAM" id="SSF56925">
    <property type="entry name" value="OMPA-like"/>
    <property type="match status" value="1"/>
</dbReference>
<dbReference type="RefSeq" id="WP_133175916.1">
    <property type="nucleotide sequence ID" value="NZ_QBUD01000001.1"/>
</dbReference>
<dbReference type="OrthoDB" id="7739218at2"/>
<proteinExistence type="predicted"/>
<dbReference type="Proteomes" id="UP000244523">
    <property type="component" value="Unassembled WGS sequence"/>
</dbReference>
<dbReference type="Gene3D" id="2.40.160.90">
    <property type="match status" value="1"/>
</dbReference>
<accession>A0A2T6KPZ4</accession>
<dbReference type="PROSITE" id="PS51257">
    <property type="entry name" value="PROKAR_LIPOPROTEIN"/>
    <property type="match status" value="1"/>
</dbReference>
<dbReference type="AlphaFoldDB" id="A0A2T6KPZ4"/>
<evidence type="ECO:0008006" key="3">
    <source>
        <dbReference type="Google" id="ProtNLM"/>
    </source>
</evidence>
<organism evidence="1 2">
    <name type="scientific">Yoonia sediminilitoris</name>
    <dbReference type="NCBI Taxonomy" id="1286148"/>
    <lineage>
        <taxon>Bacteria</taxon>
        <taxon>Pseudomonadati</taxon>
        <taxon>Pseudomonadota</taxon>
        <taxon>Alphaproteobacteria</taxon>
        <taxon>Rhodobacterales</taxon>
        <taxon>Paracoccaceae</taxon>
        <taxon>Yoonia</taxon>
    </lineage>
</organism>
<name>A0A2T6KPZ4_9RHOB</name>
<keyword evidence="2" id="KW-1185">Reference proteome</keyword>
<dbReference type="InterPro" id="IPR011250">
    <property type="entry name" value="OMP/PagP_B-barrel"/>
</dbReference>
<evidence type="ECO:0000313" key="2">
    <source>
        <dbReference type="Proteomes" id="UP000244523"/>
    </source>
</evidence>
<evidence type="ECO:0000313" key="1">
    <source>
        <dbReference type="EMBL" id="PUB18617.1"/>
    </source>
</evidence>
<comment type="caution">
    <text evidence="1">The sequence shown here is derived from an EMBL/GenBank/DDBJ whole genome shotgun (WGS) entry which is preliminary data.</text>
</comment>